<feature type="domain" description="HMA" evidence="7">
    <location>
        <begin position="2"/>
        <end position="69"/>
    </location>
</feature>
<dbReference type="PANTHER" id="PTHR45811:SF13">
    <property type="entry name" value="OS04G0661100 PROTEIN"/>
    <property type="match status" value="1"/>
</dbReference>
<keyword evidence="3" id="KW-0449">Lipoprotein</keyword>
<dbReference type="SUPFAM" id="SSF55008">
    <property type="entry name" value="HMA, heavy metal-associated domain"/>
    <property type="match status" value="1"/>
</dbReference>
<dbReference type="InterPro" id="IPR036163">
    <property type="entry name" value="HMA_dom_sf"/>
</dbReference>
<dbReference type="InterPro" id="IPR006121">
    <property type="entry name" value="HMA_dom"/>
</dbReference>
<dbReference type="CDD" id="cd00371">
    <property type="entry name" value="HMA"/>
    <property type="match status" value="1"/>
</dbReference>
<dbReference type="PANTHER" id="PTHR45811">
    <property type="entry name" value="COPPER TRANSPORT PROTEIN FAMILY-RELATED"/>
    <property type="match status" value="1"/>
</dbReference>
<dbReference type="OrthoDB" id="689350at2759"/>
<keyword evidence="1" id="KW-0488">Methylation</keyword>
<evidence type="ECO:0000256" key="5">
    <source>
        <dbReference type="ARBA" id="ARBA00024045"/>
    </source>
</evidence>
<comment type="caution">
    <text evidence="8">The sequence shown here is derived from an EMBL/GenBank/DDBJ whole genome shotgun (WGS) entry which is preliminary data.</text>
</comment>
<dbReference type="PROSITE" id="PS50846">
    <property type="entry name" value="HMA_2"/>
    <property type="match status" value="1"/>
</dbReference>
<evidence type="ECO:0000313" key="8">
    <source>
        <dbReference type="EMBL" id="RVX16423.1"/>
    </source>
</evidence>
<protein>
    <recommendedName>
        <fullName evidence="7">HMA domain-containing protein</fullName>
    </recommendedName>
</protein>
<gene>
    <name evidence="8" type="ORF">CK203_006202</name>
</gene>
<evidence type="ECO:0000256" key="1">
    <source>
        <dbReference type="ARBA" id="ARBA00022481"/>
    </source>
</evidence>
<evidence type="ECO:0000256" key="3">
    <source>
        <dbReference type="ARBA" id="ARBA00023288"/>
    </source>
</evidence>
<feature type="region of interest" description="Disordered" evidence="6">
    <location>
        <begin position="67"/>
        <end position="99"/>
    </location>
</feature>
<dbReference type="Pfam" id="PF00403">
    <property type="entry name" value="HMA"/>
    <property type="match status" value="1"/>
</dbReference>
<accession>A0A438K5E8</accession>
<evidence type="ECO:0000256" key="2">
    <source>
        <dbReference type="ARBA" id="ARBA00022723"/>
    </source>
</evidence>
<dbReference type="InterPro" id="IPR051863">
    <property type="entry name" value="HIPP"/>
</dbReference>
<keyword evidence="4" id="KW-0636">Prenylation</keyword>
<keyword evidence="2" id="KW-0479">Metal-binding</keyword>
<organism evidence="8 9">
    <name type="scientific">Vitis vinifera</name>
    <name type="common">Grape</name>
    <dbReference type="NCBI Taxonomy" id="29760"/>
    <lineage>
        <taxon>Eukaryota</taxon>
        <taxon>Viridiplantae</taxon>
        <taxon>Streptophyta</taxon>
        <taxon>Embryophyta</taxon>
        <taxon>Tracheophyta</taxon>
        <taxon>Spermatophyta</taxon>
        <taxon>Magnoliopsida</taxon>
        <taxon>eudicotyledons</taxon>
        <taxon>Gunneridae</taxon>
        <taxon>Pentapetalae</taxon>
        <taxon>rosids</taxon>
        <taxon>Vitales</taxon>
        <taxon>Vitaceae</taxon>
        <taxon>Viteae</taxon>
        <taxon>Vitis</taxon>
    </lineage>
</organism>
<evidence type="ECO:0000259" key="7">
    <source>
        <dbReference type="PROSITE" id="PS50846"/>
    </source>
</evidence>
<proteinExistence type="inferred from homology"/>
<comment type="similarity">
    <text evidence="5">Belongs to the HIPP family.</text>
</comment>
<dbReference type="GO" id="GO:0046872">
    <property type="term" value="F:metal ion binding"/>
    <property type="evidence" value="ECO:0007669"/>
    <property type="project" value="UniProtKB-KW"/>
</dbReference>
<evidence type="ECO:0000256" key="6">
    <source>
        <dbReference type="SAM" id="MobiDB-lite"/>
    </source>
</evidence>
<dbReference type="Gene3D" id="3.30.70.100">
    <property type="match status" value="1"/>
</dbReference>
<dbReference type="Proteomes" id="UP000288805">
    <property type="component" value="Unassembled WGS sequence"/>
</dbReference>
<dbReference type="AlphaFoldDB" id="A0A438K5E8"/>
<name>A0A438K5E8_VITVI</name>
<dbReference type="EMBL" id="QGNW01000015">
    <property type="protein sequence ID" value="RVX16423.1"/>
    <property type="molecule type" value="Genomic_DNA"/>
</dbReference>
<evidence type="ECO:0000256" key="4">
    <source>
        <dbReference type="ARBA" id="ARBA00023289"/>
    </source>
</evidence>
<evidence type="ECO:0000313" key="9">
    <source>
        <dbReference type="Proteomes" id="UP000288805"/>
    </source>
</evidence>
<reference evidence="8 9" key="1">
    <citation type="journal article" date="2018" name="PLoS Genet.">
        <title>Population sequencing reveals clonal diversity and ancestral inbreeding in the grapevine cultivar Chardonnay.</title>
        <authorList>
            <person name="Roach M.J."/>
            <person name="Johnson D.L."/>
            <person name="Bohlmann J."/>
            <person name="van Vuuren H.J."/>
            <person name="Jones S.J."/>
            <person name="Pretorius I.S."/>
            <person name="Schmidt S.A."/>
            <person name="Borneman A.R."/>
        </authorList>
    </citation>
    <scope>NUCLEOTIDE SEQUENCE [LARGE SCALE GENOMIC DNA]</scope>
    <source>
        <strain evidence="9">cv. Chardonnay</strain>
        <tissue evidence="8">Leaf</tissue>
    </source>
</reference>
<sequence length="154" mass="16775">MAQRTVLKVDIWCPKCQKKLLQAVSGLEGVNTIDIDATKGLLTVTGEADPYEVIVRARKACKHAEVVTIGPPPAPSRSPKMRSPNKTSPEKRRPNKRSPIARSTRLTTALCVSVLLSSIWTGGTSPMLYALSCNSTPCPFMSISFCNMEILCEI</sequence>